<reference evidence="1 2" key="1">
    <citation type="journal article" date="2019" name="Genome Biol. Evol.">
        <title>Insights into the evolution of the New World diploid cottons (Gossypium, subgenus Houzingenia) based on genome sequencing.</title>
        <authorList>
            <person name="Grover C.E."/>
            <person name="Arick M.A. 2nd"/>
            <person name="Thrash A."/>
            <person name="Conover J.L."/>
            <person name="Sanders W.S."/>
            <person name="Peterson D.G."/>
            <person name="Frelichowski J.E."/>
            <person name="Scheffler J.A."/>
            <person name="Scheffler B.E."/>
            <person name="Wendel J.F."/>
        </authorList>
    </citation>
    <scope>NUCLEOTIDE SEQUENCE [LARGE SCALE GENOMIC DNA]</scope>
    <source>
        <strain evidence="1">1</strain>
        <tissue evidence="1">Leaf</tissue>
    </source>
</reference>
<evidence type="ECO:0000313" key="1">
    <source>
        <dbReference type="EMBL" id="MBA0864758.1"/>
    </source>
</evidence>
<protein>
    <submittedName>
        <fullName evidence="1">Uncharacterized protein</fullName>
    </submittedName>
</protein>
<evidence type="ECO:0000313" key="2">
    <source>
        <dbReference type="Proteomes" id="UP000593576"/>
    </source>
</evidence>
<accession>A0A7J9M1E3</accession>
<dbReference type="EMBL" id="JABFAF010000009">
    <property type="protein sequence ID" value="MBA0864758.1"/>
    <property type="molecule type" value="Genomic_DNA"/>
</dbReference>
<gene>
    <name evidence="1" type="ORF">Goshw_005866</name>
</gene>
<name>A0A7J9M1E3_GOSSC</name>
<keyword evidence="2" id="KW-1185">Reference proteome</keyword>
<dbReference type="Proteomes" id="UP000593576">
    <property type="component" value="Unassembled WGS sequence"/>
</dbReference>
<proteinExistence type="predicted"/>
<dbReference type="AlphaFoldDB" id="A0A7J9M1E3"/>
<comment type="caution">
    <text evidence="1">The sequence shown here is derived from an EMBL/GenBank/DDBJ whole genome shotgun (WGS) entry which is preliminary data.</text>
</comment>
<sequence>MLSWRYNRRIECYNNLDFNNRFPWHLRKISMIIYTYSGIDHRSRVRVRTGLHAMV</sequence>
<organism evidence="1 2">
    <name type="scientific">Gossypium schwendimanii</name>
    <name type="common">Cotton</name>
    <dbReference type="NCBI Taxonomy" id="34291"/>
    <lineage>
        <taxon>Eukaryota</taxon>
        <taxon>Viridiplantae</taxon>
        <taxon>Streptophyta</taxon>
        <taxon>Embryophyta</taxon>
        <taxon>Tracheophyta</taxon>
        <taxon>Spermatophyta</taxon>
        <taxon>Magnoliopsida</taxon>
        <taxon>eudicotyledons</taxon>
        <taxon>Gunneridae</taxon>
        <taxon>Pentapetalae</taxon>
        <taxon>rosids</taxon>
        <taxon>malvids</taxon>
        <taxon>Malvales</taxon>
        <taxon>Malvaceae</taxon>
        <taxon>Malvoideae</taxon>
        <taxon>Gossypium</taxon>
    </lineage>
</organism>